<accession>G2E894</accession>
<dbReference type="AlphaFoldDB" id="G2E894"/>
<sequence>GDAEVEGLAQRDGAVVGGDGLLQGLGRAEGLEDVALVGVGAGEVEGLADLNRRLRFGQ</sequence>
<organism evidence="1 2">
    <name type="scientific">Thiorhodococcus drewsii AZ1</name>
    <dbReference type="NCBI Taxonomy" id="765913"/>
    <lineage>
        <taxon>Bacteria</taxon>
        <taxon>Pseudomonadati</taxon>
        <taxon>Pseudomonadota</taxon>
        <taxon>Gammaproteobacteria</taxon>
        <taxon>Chromatiales</taxon>
        <taxon>Chromatiaceae</taxon>
        <taxon>Thiorhodococcus</taxon>
    </lineage>
</organism>
<feature type="non-terminal residue" evidence="1">
    <location>
        <position position="1"/>
    </location>
</feature>
<evidence type="ECO:0000313" key="2">
    <source>
        <dbReference type="Proteomes" id="UP000004200"/>
    </source>
</evidence>
<gene>
    <name evidence="1" type="ORF">ThidrDRAFT_4508</name>
</gene>
<evidence type="ECO:0000313" key="1">
    <source>
        <dbReference type="EMBL" id="EGV27674.1"/>
    </source>
</evidence>
<dbReference type="Proteomes" id="UP000004200">
    <property type="component" value="Unassembled WGS sequence"/>
</dbReference>
<dbReference type="EMBL" id="AFWT01000070">
    <property type="protein sequence ID" value="EGV27674.1"/>
    <property type="molecule type" value="Genomic_DNA"/>
</dbReference>
<comment type="caution">
    <text evidence="1">The sequence shown here is derived from an EMBL/GenBank/DDBJ whole genome shotgun (WGS) entry which is preliminary data.</text>
</comment>
<reference evidence="1 2" key="1">
    <citation type="submission" date="2011-06" db="EMBL/GenBank/DDBJ databases">
        <title>The draft genome of Thiorhodococcus drewsii AZ1.</title>
        <authorList>
            <consortium name="US DOE Joint Genome Institute (JGI-PGF)"/>
            <person name="Lucas S."/>
            <person name="Han J."/>
            <person name="Lapidus A."/>
            <person name="Cheng J.-F."/>
            <person name="Goodwin L."/>
            <person name="Pitluck S."/>
            <person name="Peters L."/>
            <person name="Land M.L."/>
            <person name="Hauser L."/>
            <person name="Vogl K."/>
            <person name="Liu Z."/>
            <person name="Imhoff J."/>
            <person name="Thiel V."/>
            <person name="Frigaard N.-U."/>
            <person name="Bryant D.A."/>
            <person name="Woyke T.J."/>
        </authorList>
    </citation>
    <scope>NUCLEOTIDE SEQUENCE [LARGE SCALE GENOMIC DNA]</scope>
    <source>
        <strain evidence="1 2">AZ1</strain>
    </source>
</reference>
<protein>
    <submittedName>
        <fullName evidence="1">Uncharacterized protein</fullName>
    </submittedName>
</protein>
<proteinExistence type="predicted"/>
<keyword evidence="2" id="KW-1185">Reference proteome</keyword>
<name>G2E894_9GAMM</name>